<dbReference type="PANTHER" id="PTHR14873">
    <property type="entry name" value="OS06G0694100 PROTEIN"/>
    <property type="match status" value="1"/>
</dbReference>
<evidence type="ECO:0000313" key="1">
    <source>
        <dbReference type="EMBL" id="CAA7408196.1"/>
    </source>
</evidence>
<dbReference type="Proteomes" id="UP000663760">
    <property type="component" value="Chromosome 14"/>
</dbReference>
<evidence type="ECO:0000313" key="2">
    <source>
        <dbReference type="Proteomes" id="UP000663760"/>
    </source>
</evidence>
<dbReference type="InterPro" id="IPR016024">
    <property type="entry name" value="ARM-type_fold"/>
</dbReference>
<dbReference type="OrthoDB" id="753785at2759"/>
<dbReference type="AlphaFoldDB" id="A0A7I8LES9"/>
<sequence length="411" mass="46361">MATSELRLALPRDNLIKLAEPVRRLLAGTPYETPPGDAVSVKSMLESLLPPTNLRKEAEESGGVEQTRDFCLCCAALASAEGEETPHLYWIPKELSRAGRSALSELSDYLSLRGDREFVCALMPSLLPSLKTLIKDSCVDAEADDVVASSPKTPVIYAIVSAHQFRWLVTQVSFPYLGELCPLVIPCALTTLDHWSPEVKGPGMVTFIHLAKNVNSAELAWYEEPILDACCRNIASSDILWDRVLEMSVLLLTCVQRGNPRSPWYEQILSEMLGHLELQATNKERRISWLLRIEPVFEAMGLLLLAHFKRIFSLLFQWLHADDDETLVLVLERIHTIAKVTWIRKSPFILRLIDELVPVFKSAAVRKEREAIRSRILQIFSLLRACHVSQFDAAWERHSDDPDLADINPFV</sequence>
<reference evidence="1" key="1">
    <citation type="submission" date="2020-02" db="EMBL/GenBank/DDBJ databases">
        <authorList>
            <person name="Scholz U."/>
            <person name="Mascher M."/>
            <person name="Fiebig A."/>
        </authorList>
    </citation>
    <scope>NUCLEOTIDE SEQUENCE</scope>
</reference>
<organism evidence="1 2">
    <name type="scientific">Spirodela intermedia</name>
    <name type="common">Intermediate duckweed</name>
    <dbReference type="NCBI Taxonomy" id="51605"/>
    <lineage>
        <taxon>Eukaryota</taxon>
        <taxon>Viridiplantae</taxon>
        <taxon>Streptophyta</taxon>
        <taxon>Embryophyta</taxon>
        <taxon>Tracheophyta</taxon>
        <taxon>Spermatophyta</taxon>
        <taxon>Magnoliopsida</taxon>
        <taxon>Liliopsida</taxon>
        <taxon>Araceae</taxon>
        <taxon>Lemnoideae</taxon>
        <taxon>Spirodela</taxon>
    </lineage>
</organism>
<gene>
    <name evidence="1" type="ORF">SI8410_14018874</name>
</gene>
<protein>
    <submittedName>
        <fullName evidence="1">Uncharacterized protein</fullName>
    </submittedName>
</protein>
<dbReference type="EMBL" id="LR746277">
    <property type="protein sequence ID" value="CAA7408196.1"/>
    <property type="molecule type" value="Genomic_DNA"/>
</dbReference>
<accession>A0A7I8LES9</accession>
<name>A0A7I8LES9_SPIIN</name>
<dbReference type="SUPFAM" id="SSF48371">
    <property type="entry name" value="ARM repeat"/>
    <property type="match status" value="1"/>
</dbReference>
<dbReference type="PANTHER" id="PTHR14873:SF1">
    <property type="entry name" value="OS06G0694100 PROTEIN"/>
    <property type="match status" value="1"/>
</dbReference>
<keyword evidence="2" id="KW-1185">Reference proteome</keyword>
<proteinExistence type="predicted"/>